<evidence type="ECO:0000256" key="2">
    <source>
        <dbReference type="SAM" id="MobiDB-lite"/>
    </source>
</evidence>
<evidence type="ECO:0000313" key="4">
    <source>
        <dbReference type="Proteomes" id="UP001054252"/>
    </source>
</evidence>
<comment type="caution">
    <text evidence="3">The sequence shown here is derived from an EMBL/GenBank/DDBJ whole genome shotgun (WGS) entry which is preliminary data.</text>
</comment>
<sequence>MSSDDTLSVGKDEEVKLSLSLSSIGGETSRNGGSERGGGEMEEVAEIYGLSSMSREEMNRLLFGGKTIALPKKRSKALTPATIEERAGVTLRPHPSGGARAEPPQIEALAEFVPQPPPVQIDPTLREVGVVTHGMAKESSIPRQKSSFIENASKTAAKRFIRCTFLEVDLKRARHEVDKHGGFGIVCHTLETANLMNALAVEYCNCLKERNSFADKNDELNWEKLASSKAAIEAEVEKRKKSEEELAKARDELAEEVGVEEDGESKTVEFRLDITLSWERDEARLTMLPPSLEYEFVAIDEDGAKVPENTEVEDNIAGQEVD</sequence>
<keyword evidence="1" id="KW-0175">Coiled coil</keyword>
<feature type="coiled-coil region" evidence="1">
    <location>
        <begin position="225"/>
        <end position="259"/>
    </location>
</feature>
<feature type="region of interest" description="Disordered" evidence="2">
    <location>
        <begin position="303"/>
        <end position="322"/>
    </location>
</feature>
<evidence type="ECO:0000256" key="1">
    <source>
        <dbReference type="SAM" id="Coils"/>
    </source>
</evidence>
<accession>A0AAV5LNG9</accession>
<proteinExistence type="predicted"/>
<protein>
    <submittedName>
        <fullName evidence="3">Uncharacterized protein</fullName>
    </submittedName>
</protein>
<dbReference type="Proteomes" id="UP001054252">
    <property type="component" value="Unassembled WGS sequence"/>
</dbReference>
<evidence type="ECO:0000313" key="3">
    <source>
        <dbReference type="EMBL" id="GKV38980.1"/>
    </source>
</evidence>
<feature type="region of interest" description="Disordered" evidence="2">
    <location>
        <begin position="1"/>
        <end position="41"/>
    </location>
</feature>
<dbReference type="EMBL" id="BPVZ01000131">
    <property type="protein sequence ID" value="GKV38980.1"/>
    <property type="molecule type" value="Genomic_DNA"/>
</dbReference>
<dbReference type="AlphaFoldDB" id="A0AAV5LNG9"/>
<keyword evidence="4" id="KW-1185">Reference proteome</keyword>
<name>A0AAV5LNG9_9ROSI</name>
<gene>
    <name evidence="3" type="ORF">SLEP1_g46826</name>
</gene>
<reference evidence="3 4" key="1">
    <citation type="journal article" date="2021" name="Commun. Biol.">
        <title>The genome of Shorea leprosula (Dipterocarpaceae) highlights the ecological relevance of drought in aseasonal tropical rainforests.</title>
        <authorList>
            <person name="Ng K.K.S."/>
            <person name="Kobayashi M.J."/>
            <person name="Fawcett J.A."/>
            <person name="Hatakeyama M."/>
            <person name="Paape T."/>
            <person name="Ng C.H."/>
            <person name="Ang C.C."/>
            <person name="Tnah L.H."/>
            <person name="Lee C.T."/>
            <person name="Nishiyama T."/>
            <person name="Sese J."/>
            <person name="O'Brien M.J."/>
            <person name="Copetti D."/>
            <person name="Mohd Noor M.I."/>
            <person name="Ong R.C."/>
            <person name="Putra M."/>
            <person name="Sireger I.Z."/>
            <person name="Indrioko S."/>
            <person name="Kosugi Y."/>
            <person name="Izuno A."/>
            <person name="Isagi Y."/>
            <person name="Lee S.L."/>
            <person name="Shimizu K.K."/>
        </authorList>
    </citation>
    <scope>NUCLEOTIDE SEQUENCE [LARGE SCALE GENOMIC DNA]</scope>
    <source>
        <strain evidence="3">214</strain>
    </source>
</reference>
<organism evidence="3 4">
    <name type="scientific">Rubroshorea leprosula</name>
    <dbReference type="NCBI Taxonomy" id="152421"/>
    <lineage>
        <taxon>Eukaryota</taxon>
        <taxon>Viridiplantae</taxon>
        <taxon>Streptophyta</taxon>
        <taxon>Embryophyta</taxon>
        <taxon>Tracheophyta</taxon>
        <taxon>Spermatophyta</taxon>
        <taxon>Magnoliopsida</taxon>
        <taxon>eudicotyledons</taxon>
        <taxon>Gunneridae</taxon>
        <taxon>Pentapetalae</taxon>
        <taxon>rosids</taxon>
        <taxon>malvids</taxon>
        <taxon>Malvales</taxon>
        <taxon>Dipterocarpaceae</taxon>
        <taxon>Rubroshorea</taxon>
    </lineage>
</organism>